<dbReference type="Pfam" id="PF00561">
    <property type="entry name" value="Abhydrolase_1"/>
    <property type="match status" value="1"/>
</dbReference>
<keyword evidence="5 8" id="KW-0963">Cytoplasm</keyword>
<keyword evidence="7 8" id="KW-0378">Hydrolase</keyword>
<feature type="domain" description="AB hydrolase-1" evidence="11">
    <location>
        <begin position="34"/>
        <end position="297"/>
    </location>
</feature>
<proteinExistence type="inferred from homology"/>
<name>A0A495X1I5_9PSEU</name>
<dbReference type="InterPro" id="IPR029058">
    <property type="entry name" value="AB_hydrolase_fold"/>
</dbReference>
<dbReference type="PANTHER" id="PTHR43722">
    <property type="entry name" value="PROLINE IMINOPEPTIDASE"/>
    <property type="match status" value="1"/>
</dbReference>
<feature type="active site" description="Proton donor" evidence="9">
    <location>
        <position position="295"/>
    </location>
</feature>
<comment type="subcellular location">
    <subcellularLocation>
        <location evidence="2 8">Cytoplasm</location>
    </subcellularLocation>
</comment>
<keyword evidence="4 8" id="KW-0031">Aminopeptidase</keyword>
<dbReference type="EMBL" id="RBXR01000001">
    <property type="protein sequence ID" value="RKT67356.1"/>
    <property type="molecule type" value="Genomic_DNA"/>
</dbReference>
<evidence type="ECO:0000256" key="6">
    <source>
        <dbReference type="ARBA" id="ARBA00022670"/>
    </source>
</evidence>
<organism evidence="12 13">
    <name type="scientific">Saccharothrix variisporea</name>
    <dbReference type="NCBI Taxonomy" id="543527"/>
    <lineage>
        <taxon>Bacteria</taxon>
        <taxon>Bacillati</taxon>
        <taxon>Actinomycetota</taxon>
        <taxon>Actinomycetes</taxon>
        <taxon>Pseudonocardiales</taxon>
        <taxon>Pseudonocardiaceae</taxon>
        <taxon>Saccharothrix</taxon>
    </lineage>
</organism>
<dbReference type="PANTHER" id="PTHR43722:SF1">
    <property type="entry name" value="PROLINE IMINOPEPTIDASE"/>
    <property type="match status" value="1"/>
</dbReference>
<keyword evidence="13" id="KW-1185">Reference proteome</keyword>
<evidence type="ECO:0000256" key="5">
    <source>
        <dbReference type="ARBA" id="ARBA00022490"/>
    </source>
</evidence>
<dbReference type="PRINTS" id="PR00793">
    <property type="entry name" value="PROAMNOPTASE"/>
</dbReference>
<keyword evidence="6 8" id="KW-0645">Protease</keyword>
<dbReference type="InterPro" id="IPR000073">
    <property type="entry name" value="AB_hydrolase_1"/>
</dbReference>
<reference evidence="12 13" key="1">
    <citation type="submission" date="2018-10" db="EMBL/GenBank/DDBJ databases">
        <title>Sequencing the genomes of 1000 actinobacteria strains.</title>
        <authorList>
            <person name="Klenk H.-P."/>
        </authorList>
    </citation>
    <scope>NUCLEOTIDE SEQUENCE [LARGE SCALE GENOMIC DNA]</scope>
    <source>
        <strain evidence="12 13">DSM 43911</strain>
    </source>
</reference>
<gene>
    <name evidence="12" type="ORF">DFJ66_0531</name>
</gene>
<dbReference type="PRINTS" id="PR00111">
    <property type="entry name" value="ABHYDROLASE"/>
</dbReference>
<evidence type="ECO:0000313" key="13">
    <source>
        <dbReference type="Proteomes" id="UP000272729"/>
    </source>
</evidence>
<feature type="active site" evidence="9">
    <location>
        <position position="267"/>
    </location>
</feature>
<sequence>MVVYPEIEPYAHGMLDVGDGNLVYWEECGNPEGKPVVCLHGGPGTGCSPGMRRQFDPRAYRIILFDQRGSGRSTPHAADFETDLSVNTTAHLVRDIERLRVDRGVRRWMVFGGSWGSTLGLHYAQSHPERVTEVVLVAVTTSRRAEIEWLYHGLGRFFPQEWDRFRAGAPAGATDLVAAYDELLNDPDPAVRRKAADDWVAWESSILTLNPNREPTAWELDPRWRSAFARITARYFRHGAWLEDGQVLREMPRLHGIPAVLVHGRWDMQGPVATAWEVARAWPDAELVVVREASHSAGDPGMAEAVAAATDKFAQRRT</sequence>
<comment type="similarity">
    <text evidence="3 8 10">Belongs to the peptidase S33 family.</text>
</comment>
<dbReference type="EC" id="3.4.11.5" evidence="8 10"/>
<dbReference type="SUPFAM" id="SSF53474">
    <property type="entry name" value="alpha/beta-Hydrolases"/>
    <property type="match status" value="1"/>
</dbReference>
<accession>A0A495X1I5</accession>
<evidence type="ECO:0000256" key="8">
    <source>
        <dbReference type="PIRNR" id="PIRNR006431"/>
    </source>
</evidence>
<dbReference type="NCBIfam" id="TIGR01249">
    <property type="entry name" value="pro_imino_pep_1"/>
    <property type="match status" value="1"/>
</dbReference>
<evidence type="ECO:0000313" key="12">
    <source>
        <dbReference type="EMBL" id="RKT67356.1"/>
    </source>
</evidence>
<dbReference type="PIRSF" id="PIRSF006431">
    <property type="entry name" value="Pept_S33"/>
    <property type="match status" value="1"/>
</dbReference>
<evidence type="ECO:0000256" key="9">
    <source>
        <dbReference type="PIRSR" id="PIRSR006431-1"/>
    </source>
</evidence>
<dbReference type="InterPro" id="IPR005944">
    <property type="entry name" value="Pro_iminopeptidase"/>
</dbReference>
<feature type="active site" description="Nucleophile" evidence="9">
    <location>
        <position position="114"/>
    </location>
</feature>
<evidence type="ECO:0000256" key="2">
    <source>
        <dbReference type="ARBA" id="ARBA00004496"/>
    </source>
</evidence>
<dbReference type="Proteomes" id="UP000272729">
    <property type="component" value="Unassembled WGS sequence"/>
</dbReference>
<evidence type="ECO:0000256" key="3">
    <source>
        <dbReference type="ARBA" id="ARBA00010088"/>
    </source>
</evidence>
<evidence type="ECO:0000256" key="10">
    <source>
        <dbReference type="RuleBase" id="RU003421"/>
    </source>
</evidence>
<dbReference type="GO" id="GO:0006508">
    <property type="term" value="P:proteolysis"/>
    <property type="evidence" value="ECO:0007669"/>
    <property type="project" value="UniProtKB-KW"/>
</dbReference>
<protein>
    <recommendedName>
        <fullName evidence="8 10">Proline iminopeptidase</fullName>
        <shortName evidence="8">PIP</shortName>
        <ecNumber evidence="8 10">3.4.11.5</ecNumber>
    </recommendedName>
    <alternativeName>
        <fullName evidence="8">Prolyl aminopeptidase</fullName>
    </alternativeName>
</protein>
<dbReference type="Gene3D" id="3.40.50.1820">
    <property type="entry name" value="alpha/beta hydrolase"/>
    <property type="match status" value="1"/>
</dbReference>
<dbReference type="OrthoDB" id="9796770at2"/>
<evidence type="ECO:0000256" key="1">
    <source>
        <dbReference type="ARBA" id="ARBA00001585"/>
    </source>
</evidence>
<evidence type="ECO:0000259" key="11">
    <source>
        <dbReference type="Pfam" id="PF00561"/>
    </source>
</evidence>
<evidence type="ECO:0000256" key="7">
    <source>
        <dbReference type="ARBA" id="ARBA00022801"/>
    </source>
</evidence>
<comment type="caution">
    <text evidence="12">The sequence shown here is derived from an EMBL/GenBank/DDBJ whole genome shotgun (WGS) entry which is preliminary data.</text>
</comment>
<dbReference type="GO" id="GO:0005737">
    <property type="term" value="C:cytoplasm"/>
    <property type="evidence" value="ECO:0007669"/>
    <property type="project" value="UniProtKB-SubCell"/>
</dbReference>
<dbReference type="InterPro" id="IPR002410">
    <property type="entry name" value="Peptidase_S33"/>
</dbReference>
<comment type="catalytic activity">
    <reaction evidence="1 8 10">
        <text>Release of N-terminal proline from a peptide.</text>
        <dbReference type="EC" id="3.4.11.5"/>
    </reaction>
</comment>
<dbReference type="GO" id="GO:0004177">
    <property type="term" value="F:aminopeptidase activity"/>
    <property type="evidence" value="ECO:0007669"/>
    <property type="project" value="UniProtKB-UniRule"/>
</dbReference>
<dbReference type="AlphaFoldDB" id="A0A495X1I5"/>
<evidence type="ECO:0000256" key="4">
    <source>
        <dbReference type="ARBA" id="ARBA00022438"/>
    </source>
</evidence>